<comment type="caution">
    <text evidence="3">The sequence shown here is derived from an EMBL/GenBank/DDBJ whole genome shotgun (WGS) entry which is preliminary data.</text>
</comment>
<dbReference type="InterPro" id="IPR036188">
    <property type="entry name" value="FAD/NAD-bd_sf"/>
</dbReference>
<reference evidence="3 4" key="1">
    <citation type="journal article" date="2022" name="BMC Genomics">
        <title>Comparative genome analysis of mycobacteria focusing on tRNA and non-coding RNA.</title>
        <authorList>
            <person name="Behra P.R.K."/>
            <person name="Pettersson B.M.F."/>
            <person name="Ramesh M."/>
            <person name="Das S."/>
            <person name="Dasgupta S."/>
            <person name="Kirsebom L.A."/>
        </authorList>
    </citation>
    <scope>NUCLEOTIDE SEQUENCE [LARGE SCALE GENOMIC DNA]</scope>
    <source>
        <strain evidence="3 4">DSM 44078</strain>
    </source>
</reference>
<dbReference type="SUPFAM" id="SSF51905">
    <property type="entry name" value="FAD/NAD(P)-binding domain"/>
    <property type="match status" value="1"/>
</dbReference>
<dbReference type="InterPro" id="IPR002937">
    <property type="entry name" value="Amino_oxidase"/>
</dbReference>
<name>A0ABT3CBV8_9MYCO</name>
<comment type="similarity">
    <text evidence="1">Belongs to the flavin monoamine oxidase family.</text>
</comment>
<evidence type="ECO:0000313" key="3">
    <source>
        <dbReference type="EMBL" id="MCV7226969.1"/>
    </source>
</evidence>
<dbReference type="EMBL" id="JACKTY010000028">
    <property type="protein sequence ID" value="MCV7226969.1"/>
    <property type="molecule type" value="Genomic_DNA"/>
</dbReference>
<dbReference type="PANTHER" id="PTHR43563">
    <property type="entry name" value="AMINE OXIDASE"/>
    <property type="match status" value="1"/>
</dbReference>
<dbReference type="Gene3D" id="3.50.50.60">
    <property type="entry name" value="FAD/NAD(P)-binding domain"/>
    <property type="match status" value="2"/>
</dbReference>
<organism evidence="3 4">
    <name type="scientific">Mycolicibacterium komossense</name>
    <dbReference type="NCBI Taxonomy" id="1779"/>
    <lineage>
        <taxon>Bacteria</taxon>
        <taxon>Bacillati</taxon>
        <taxon>Actinomycetota</taxon>
        <taxon>Actinomycetes</taxon>
        <taxon>Mycobacteriales</taxon>
        <taxon>Mycobacteriaceae</taxon>
        <taxon>Mycolicibacterium</taxon>
    </lineage>
</organism>
<keyword evidence="4" id="KW-1185">Reference proteome</keyword>
<evidence type="ECO:0000313" key="4">
    <source>
        <dbReference type="Proteomes" id="UP001526201"/>
    </source>
</evidence>
<dbReference type="InterPro" id="IPR050703">
    <property type="entry name" value="Flavin_MAO"/>
</dbReference>
<gene>
    <name evidence="3" type="ORF">H7J73_13115</name>
</gene>
<dbReference type="Gene3D" id="3.90.660.10">
    <property type="match status" value="2"/>
</dbReference>
<evidence type="ECO:0000259" key="2">
    <source>
        <dbReference type="Pfam" id="PF01593"/>
    </source>
</evidence>
<sequence>MHRVVDSPQGKYDVAILGGGFAGATASRQLTRAGLRVLIIEARDRLAGRMWSQPAYFDGHAVEWGGAFMLDRPSYPLTWKEIDEHDLRLDWGSLAKTKLIWLSDGQRRVGPMPVPLDELVSFERLLLRISELASRIDPIQPIEDQDVADLDVPWPSLLEGLALGPHTRELFSTHIVTLAGDPWDVPSALPLLHTIAKSGSVSAATFFAAPYDTPMARTLGPQLADGTGALHDAVMSGSDADVLLGTEVVAVEDTGADVRVTTSTATLTVEAVVCALPIGVLSGVRFSPGLSPELNTLASQGVAGQAEKVTVFVSNCPEPFYAHGIPPGGGFATASTTFHDGDRAIVVGFTSEAGIVDLDDVGAVQNSLRQYVPDITVDAVAWHDWAGDQYSRGTWSYLRPGQSTLRPKARQRQGRITFAGSDFDARLGVEGALHTGGLAAEEVLGILGR</sequence>
<feature type="domain" description="Amine oxidase" evidence="2">
    <location>
        <begin position="21"/>
        <end position="444"/>
    </location>
</feature>
<accession>A0ABT3CBV8</accession>
<proteinExistence type="inferred from homology"/>
<evidence type="ECO:0000256" key="1">
    <source>
        <dbReference type="ARBA" id="ARBA00005995"/>
    </source>
</evidence>
<dbReference type="Proteomes" id="UP001526201">
    <property type="component" value="Unassembled WGS sequence"/>
</dbReference>
<dbReference type="RefSeq" id="WP_264067852.1">
    <property type="nucleotide sequence ID" value="NZ_JACKTY010000028.1"/>
</dbReference>
<protein>
    <submittedName>
        <fullName evidence="3">FAD-dependent oxidoreductase</fullName>
    </submittedName>
</protein>
<dbReference type="PANTHER" id="PTHR43563:SF1">
    <property type="entry name" value="AMINE OXIDASE [FLAVIN-CONTAINING] B"/>
    <property type="match status" value="1"/>
</dbReference>
<dbReference type="Pfam" id="PF01593">
    <property type="entry name" value="Amino_oxidase"/>
    <property type="match status" value="1"/>
</dbReference>